<organism evidence="1 2">
    <name type="scientific">Rhipicephalus microplus</name>
    <name type="common">Cattle tick</name>
    <name type="synonym">Boophilus microplus</name>
    <dbReference type="NCBI Taxonomy" id="6941"/>
    <lineage>
        <taxon>Eukaryota</taxon>
        <taxon>Metazoa</taxon>
        <taxon>Ecdysozoa</taxon>
        <taxon>Arthropoda</taxon>
        <taxon>Chelicerata</taxon>
        <taxon>Arachnida</taxon>
        <taxon>Acari</taxon>
        <taxon>Parasitiformes</taxon>
        <taxon>Ixodida</taxon>
        <taxon>Ixodoidea</taxon>
        <taxon>Ixodidae</taxon>
        <taxon>Rhipicephalinae</taxon>
        <taxon>Rhipicephalus</taxon>
        <taxon>Boophilus</taxon>
    </lineage>
</organism>
<proteinExistence type="predicted"/>
<comment type="caution">
    <text evidence="1">The sequence shown here is derived from an EMBL/GenBank/DDBJ whole genome shotgun (WGS) entry which is preliminary data.</text>
</comment>
<dbReference type="EMBL" id="JABSTU010000005">
    <property type="protein sequence ID" value="KAH8032120.1"/>
    <property type="molecule type" value="Genomic_DNA"/>
</dbReference>
<keyword evidence="2" id="KW-1185">Reference proteome</keyword>
<reference evidence="1" key="2">
    <citation type="submission" date="2021-09" db="EMBL/GenBank/DDBJ databases">
        <authorList>
            <person name="Jia N."/>
            <person name="Wang J."/>
            <person name="Shi W."/>
            <person name="Du L."/>
            <person name="Sun Y."/>
            <person name="Zhan W."/>
            <person name="Jiang J."/>
            <person name="Wang Q."/>
            <person name="Zhang B."/>
            <person name="Ji P."/>
            <person name="Sakyi L.B."/>
            <person name="Cui X."/>
            <person name="Yuan T."/>
            <person name="Jiang B."/>
            <person name="Yang W."/>
            <person name="Lam T.T.-Y."/>
            <person name="Chang Q."/>
            <person name="Ding S."/>
            <person name="Wang X."/>
            <person name="Zhu J."/>
            <person name="Ruan X."/>
            <person name="Zhao L."/>
            <person name="Wei J."/>
            <person name="Que T."/>
            <person name="Du C."/>
            <person name="Cheng J."/>
            <person name="Dai P."/>
            <person name="Han X."/>
            <person name="Huang E."/>
            <person name="Gao Y."/>
            <person name="Liu J."/>
            <person name="Shao H."/>
            <person name="Ye R."/>
            <person name="Li L."/>
            <person name="Wei W."/>
            <person name="Wang X."/>
            <person name="Wang C."/>
            <person name="Huo Q."/>
            <person name="Li W."/>
            <person name="Guo W."/>
            <person name="Chen H."/>
            <person name="Chen S."/>
            <person name="Zhou L."/>
            <person name="Zhou L."/>
            <person name="Ni X."/>
            <person name="Tian J."/>
            <person name="Zhou Y."/>
            <person name="Sheng Y."/>
            <person name="Liu T."/>
            <person name="Pan Y."/>
            <person name="Xia L."/>
            <person name="Li J."/>
            <person name="Zhao F."/>
            <person name="Cao W."/>
        </authorList>
    </citation>
    <scope>NUCLEOTIDE SEQUENCE</scope>
    <source>
        <strain evidence="1">Rmic-2018</strain>
        <tissue evidence="1">Larvae</tissue>
    </source>
</reference>
<reference evidence="1" key="1">
    <citation type="journal article" date="2020" name="Cell">
        <title>Large-Scale Comparative Analyses of Tick Genomes Elucidate Their Genetic Diversity and Vector Capacities.</title>
        <authorList>
            <consortium name="Tick Genome and Microbiome Consortium (TIGMIC)"/>
            <person name="Jia N."/>
            <person name="Wang J."/>
            <person name="Shi W."/>
            <person name="Du L."/>
            <person name="Sun Y."/>
            <person name="Zhan W."/>
            <person name="Jiang J.F."/>
            <person name="Wang Q."/>
            <person name="Zhang B."/>
            <person name="Ji P."/>
            <person name="Bell-Sakyi L."/>
            <person name="Cui X.M."/>
            <person name="Yuan T.T."/>
            <person name="Jiang B.G."/>
            <person name="Yang W.F."/>
            <person name="Lam T.T."/>
            <person name="Chang Q.C."/>
            <person name="Ding S.J."/>
            <person name="Wang X.J."/>
            <person name="Zhu J.G."/>
            <person name="Ruan X.D."/>
            <person name="Zhao L."/>
            <person name="Wei J.T."/>
            <person name="Ye R.Z."/>
            <person name="Que T.C."/>
            <person name="Du C.H."/>
            <person name="Zhou Y.H."/>
            <person name="Cheng J.X."/>
            <person name="Dai P.F."/>
            <person name="Guo W.B."/>
            <person name="Han X.H."/>
            <person name="Huang E.J."/>
            <person name="Li L.F."/>
            <person name="Wei W."/>
            <person name="Gao Y.C."/>
            <person name="Liu J.Z."/>
            <person name="Shao H.Z."/>
            <person name="Wang X."/>
            <person name="Wang C.C."/>
            <person name="Yang T.C."/>
            <person name="Huo Q.B."/>
            <person name="Li W."/>
            <person name="Chen H.Y."/>
            <person name="Chen S.E."/>
            <person name="Zhou L.G."/>
            <person name="Ni X.B."/>
            <person name="Tian J.H."/>
            <person name="Sheng Y."/>
            <person name="Liu T."/>
            <person name="Pan Y.S."/>
            <person name="Xia L.Y."/>
            <person name="Li J."/>
            <person name="Zhao F."/>
            <person name="Cao W.C."/>
        </authorList>
    </citation>
    <scope>NUCLEOTIDE SEQUENCE</scope>
    <source>
        <strain evidence="1">Rmic-2018</strain>
    </source>
</reference>
<evidence type="ECO:0000313" key="2">
    <source>
        <dbReference type="Proteomes" id="UP000821866"/>
    </source>
</evidence>
<dbReference type="AlphaFoldDB" id="A0A9J6EDN7"/>
<sequence length="171" mass="19053">MLSEIACFTVVALSALLLVALFFMRPADDAIAAEMILGDRREDEGWLPPIFIDFAGKWEPPLHAPPALLEAKRIGAHGIRLYLNLSFARGAAWVRLPDEEWPLEENTYGSSQYGVRVMLVVEEHDDLDAKDLAYLFRRLPDMLGRVLVVSSSPTFLFVLGGSDKRIVKALA</sequence>
<name>A0A9J6EDN7_RHIMP</name>
<accession>A0A9J6EDN7</accession>
<gene>
    <name evidence="1" type="ORF">HPB51_023230</name>
</gene>
<protein>
    <submittedName>
        <fullName evidence="1">Uncharacterized protein</fullName>
    </submittedName>
</protein>
<evidence type="ECO:0000313" key="1">
    <source>
        <dbReference type="EMBL" id="KAH8032120.1"/>
    </source>
</evidence>
<dbReference type="Proteomes" id="UP000821866">
    <property type="component" value="Chromosome 3"/>
</dbReference>